<feature type="region of interest" description="Disordered" evidence="1">
    <location>
        <begin position="84"/>
        <end position="168"/>
    </location>
</feature>
<sequence length="189" mass="21017">LRHLHFGLSYLSADIITNLVLHVAKHKDFFKKPKYQKIYKHKKITMGSGKDSSVKFNDVPQQSSITTSSNSTWRSYADVASANINNKGTQNNKPSRPNWSQQQHRRSPNSKSSSSPPPVLLASGRIHEPPKPEELPTPPKDWLEDADGARAAVAKCAESDDSNEQRPATLQQQCLAATQALKQLLHLQS</sequence>
<protein>
    <submittedName>
        <fullName evidence="2">Uncharacterized protein</fullName>
    </submittedName>
</protein>
<reference evidence="2 3" key="1">
    <citation type="submission" date="2017-06" db="EMBL/GenBank/DDBJ databases">
        <title>A platform for efficient transgenesis in Macrostomum lignano, a flatworm model organism for stem cell research.</title>
        <authorList>
            <person name="Berezikov E."/>
        </authorList>
    </citation>
    <scope>NUCLEOTIDE SEQUENCE [LARGE SCALE GENOMIC DNA]</scope>
    <source>
        <strain evidence="2">DV1</strain>
        <tissue evidence="2">Whole organism</tissue>
    </source>
</reference>
<feature type="region of interest" description="Disordered" evidence="1">
    <location>
        <begin position="47"/>
        <end position="72"/>
    </location>
</feature>
<accession>A0A267G5U8</accession>
<evidence type="ECO:0000313" key="3">
    <source>
        <dbReference type="Proteomes" id="UP000215902"/>
    </source>
</evidence>
<comment type="caution">
    <text evidence="2">The sequence shown here is derived from an EMBL/GenBank/DDBJ whole genome shotgun (WGS) entry which is preliminary data.</text>
</comment>
<gene>
    <name evidence="2" type="ORF">BOX15_Mlig028989g2</name>
</gene>
<feature type="compositionally biased region" description="Polar residues" evidence="1">
    <location>
        <begin position="84"/>
        <end position="102"/>
    </location>
</feature>
<feature type="compositionally biased region" description="Polar residues" evidence="1">
    <location>
        <begin position="50"/>
        <end position="62"/>
    </location>
</feature>
<proteinExistence type="predicted"/>
<dbReference type="Proteomes" id="UP000215902">
    <property type="component" value="Unassembled WGS sequence"/>
</dbReference>
<name>A0A267G5U8_9PLAT</name>
<feature type="non-terminal residue" evidence="2">
    <location>
        <position position="1"/>
    </location>
</feature>
<keyword evidence="3" id="KW-1185">Reference proteome</keyword>
<organism evidence="2 3">
    <name type="scientific">Macrostomum lignano</name>
    <dbReference type="NCBI Taxonomy" id="282301"/>
    <lineage>
        <taxon>Eukaryota</taxon>
        <taxon>Metazoa</taxon>
        <taxon>Spiralia</taxon>
        <taxon>Lophotrochozoa</taxon>
        <taxon>Platyhelminthes</taxon>
        <taxon>Rhabditophora</taxon>
        <taxon>Macrostomorpha</taxon>
        <taxon>Macrostomida</taxon>
        <taxon>Macrostomidae</taxon>
        <taxon>Macrostomum</taxon>
    </lineage>
</organism>
<evidence type="ECO:0000313" key="2">
    <source>
        <dbReference type="EMBL" id="PAA81413.1"/>
    </source>
</evidence>
<dbReference type="AlphaFoldDB" id="A0A267G5U8"/>
<feature type="compositionally biased region" description="Basic and acidic residues" evidence="1">
    <location>
        <begin position="125"/>
        <end position="134"/>
    </location>
</feature>
<feature type="compositionally biased region" description="Low complexity" evidence="1">
    <location>
        <begin position="63"/>
        <end position="72"/>
    </location>
</feature>
<dbReference type="EMBL" id="NIVC01000532">
    <property type="protein sequence ID" value="PAA81413.1"/>
    <property type="molecule type" value="Genomic_DNA"/>
</dbReference>
<evidence type="ECO:0000256" key="1">
    <source>
        <dbReference type="SAM" id="MobiDB-lite"/>
    </source>
</evidence>